<dbReference type="RefSeq" id="XP_037217052.1">
    <property type="nucleotide sequence ID" value="XM_037367658.1"/>
</dbReference>
<evidence type="ECO:0000313" key="1">
    <source>
        <dbReference type="EMBL" id="KAF7295689.1"/>
    </source>
</evidence>
<dbReference type="Gene3D" id="3.80.10.10">
    <property type="entry name" value="Ribonuclease Inhibitor"/>
    <property type="match status" value="1"/>
</dbReference>
<organism evidence="1 2">
    <name type="scientific">Mycena indigotica</name>
    <dbReference type="NCBI Taxonomy" id="2126181"/>
    <lineage>
        <taxon>Eukaryota</taxon>
        <taxon>Fungi</taxon>
        <taxon>Dikarya</taxon>
        <taxon>Basidiomycota</taxon>
        <taxon>Agaricomycotina</taxon>
        <taxon>Agaricomycetes</taxon>
        <taxon>Agaricomycetidae</taxon>
        <taxon>Agaricales</taxon>
        <taxon>Marasmiineae</taxon>
        <taxon>Mycenaceae</taxon>
        <taxon>Mycena</taxon>
    </lineage>
</organism>
<name>A0A8H6W190_9AGAR</name>
<reference evidence="1" key="1">
    <citation type="submission" date="2020-05" db="EMBL/GenBank/DDBJ databases">
        <title>Mycena genomes resolve the evolution of fungal bioluminescence.</title>
        <authorList>
            <person name="Tsai I.J."/>
        </authorList>
    </citation>
    <scope>NUCLEOTIDE SEQUENCE</scope>
    <source>
        <strain evidence="1">171206Taipei</strain>
    </source>
</reference>
<dbReference type="InterPro" id="IPR032675">
    <property type="entry name" value="LRR_dom_sf"/>
</dbReference>
<proteinExistence type="predicted"/>
<comment type="caution">
    <text evidence="1">The sequence shown here is derived from an EMBL/GenBank/DDBJ whole genome shotgun (WGS) entry which is preliminary data.</text>
</comment>
<gene>
    <name evidence="1" type="ORF">MIND_01109200</name>
</gene>
<evidence type="ECO:0000313" key="2">
    <source>
        <dbReference type="Proteomes" id="UP000636479"/>
    </source>
</evidence>
<dbReference type="CDD" id="cd09917">
    <property type="entry name" value="F-box_SF"/>
    <property type="match status" value="1"/>
</dbReference>
<sequence length="344" mass="38862">MSARHMHTLPNEILSHIFLQYLPAYPLCPPLYGPESPSFLMTVCRHWQAIALQTPELWRAIEVGSAWRRRLAPPSLLPTIETWLVRSASCMLSVNLPDDPSLYPATVLRALLAHSSRMEYLFCTVDNDQVAIYLGPALPHLRELSIGGWKGWNDPLVVKMKPSSAPLLHTLFLFEVDLVASNFPWAQLTTLTLVGSPESAYLQVLRQTPRLIHCRLSVVSGEDPTAAPPTSRIILPHLRTLAVHHDDHDPNRDYLLDALTTPALRRLQLRAPILGEDPIQNLRVFIAHCGCKLDVLRVLPASSRGVQVDNVPIEEYSKAFPEIRVVMPRAEYWTPDDRWLNEDK</sequence>
<dbReference type="EMBL" id="JACAZF010000009">
    <property type="protein sequence ID" value="KAF7295689.1"/>
    <property type="molecule type" value="Genomic_DNA"/>
</dbReference>
<dbReference type="InterPro" id="IPR036047">
    <property type="entry name" value="F-box-like_dom_sf"/>
</dbReference>
<dbReference type="OrthoDB" id="3139566at2759"/>
<dbReference type="GeneID" id="59350174"/>
<dbReference type="SUPFAM" id="SSF81383">
    <property type="entry name" value="F-box domain"/>
    <property type="match status" value="1"/>
</dbReference>
<accession>A0A8H6W190</accession>
<dbReference type="Proteomes" id="UP000636479">
    <property type="component" value="Unassembled WGS sequence"/>
</dbReference>
<keyword evidence="2" id="KW-1185">Reference proteome</keyword>
<protein>
    <submittedName>
        <fullName evidence="1">YDG domain-containing protein</fullName>
    </submittedName>
</protein>
<dbReference type="AlphaFoldDB" id="A0A8H6W190"/>